<dbReference type="CDD" id="cd03207">
    <property type="entry name" value="GST_C_8"/>
    <property type="match status" value="1"/>
</dbReference>
<feature type="domain" description="GST N-terminal" evidence="1">
    <location>
        <begin position="12"/>
        <end position="93"/>
    </location>
</feature>
<dbReference type="Gene3D" id="1.20.1050.10">
    <property type="match status" value="1"/>
</dbReference>
<proteinExistence type="predicted"/>
<sequence length="217" mass="24316">MNNIHDNTARNNGSITLYHAPQTRGTGVLVLLEELGVPYEMKVLNFKAGENQQPEFLAINPLGKFPTLVHNDTIVTEQVACYLYLADLFPEKGLAPALNDPKRGAYLRWIAYQGSSFEPAMIDKAFNRSPVEASQLSYGSFDKMLKTVFDQIAKGPYLLGEQLYAVDILWGMSLKWCRTFGLITTNPVVDAYIERITSRPAFVKAEQQDQALLLDHS</sequence>
<dbReference type="EMBL" id="JAMZEG020000005">
    <property type="protein sequence ID" value="MDE8604725.1"/>
    <property type="molecule type" value="Genomic_DNA"/>
</dbReference>
<organism evidence="2 3">
    <name type="scientific">Marinomonas maritima</name>
    <dbReference type="NCBI Taxonomy" id="2940935"/>
    <lineage>
        <taxon>Bacteria</taxon>
        <taxon>Pseudomonadati</taxon>
        <taxon>Pseudomonadota</taxon>
        <taxon>Gammaproteobacteria</taxon>
        <taxon>Oceanospirillales</taxon>
        <taxon>Oceanospirillaceae</taxon>
        <taxon>Marinomonas</taxon>
    </lineage>
</organism>
<dbReference type="InterPro" id="IPR040079">
    <property type="entry name" value="Glutathione_S-Trfase"/>
</dbReference>
<name>A0ABT5WKX5_9GAMM</name>
<gene>
    <name evidence="2" type="ORF">M3I01_017840</name>
</gene>
<dbReference type="Proteomes" id="UP001139522">
    <property type="component" value="Unassembled WGS sequence"/>
</dbReference>
<evidence type="ECO:0000313" key="3">
    <source>
        <dbReference type="Proteomes" id="UP001139522"/>
    </source>
</evidence>
<dbReference type="SUPFAM" id="SSF47616">
    <property type="entry name" value="GST C-terminal domain-like"/>
    <property type="match status" value="1"/>
</dbReference>
<evidence type="ECO:0000259" key="1">
    <source>
        <dbReference type="PROSITE" id="PS50404"/>
    </source>
</evidence>
<dbReference type="SUPFAM" id="SSF52833">
    <property type="entry name" value="Thioredoxin-like"/>
    <property type="match status" value="1"/>
</dbReference>
<dbReference type="SFLD" id="SFLDS00019">
    <property type="entry name" value="Glutathione_Transferase_(cytos"/>
    <property type="match status" value="1"/>
</dbReference>
<keyword evidence="3" id="KW-1185">Reference proteome</keyword>
<dbReference type="Pfam" id="PF02798">
    <property type="entry name" value="GST_N"/>
    <property type="match status" value="1"/>
</dbReference>
<comment type="caution">
    <text evidence="2">The sequence shown here is derived from an EMBL/GenBank/DDBJ whole genome shotgun (WGS) entry which is preliminary data.</text>
</comment>
<dbReference type="PANTHER" id="PTHR44051">
    <property type="entry name" value="GLUTATHIONE S-TRANSFERASE-RELATED"/>
    <property type="match status" value="1"/>
</dbReference>
<dbReference type="RefSeq" id="WP_255897285.1">
    <property type="nucleotide sequence ID" value="NZ_JAMZEG020000005.1"/>
</dbReference>
<dbReference type="SFLD" id="SFLDG00358">
    <property type="entry name" value="Main_(cytGST)"/>
    <property type="match status" value="1"/>
</dbReference>
<dbReference type="CDD" id="cd03046">
    <property type="entry name" value="GST_N_GTT1_like"/>
    <property type="match status" value="1"/>
</dbReference>
<evidence type="ECO:0000313" key="2">
    <source>
        <dbReference type="EMBL" id="MDE8604725.1"/>
    </source>
</evidence>
<dbReference type="Gene3D" id="3.40.30.10">
    <property type="entry name" value="Glutaredoxin"/>
    <property type="match status" value="1"/>
</dbReference>
<dbReference type="SFLD" id="SFLDG01150">
    <property type="entry name" value="Main.1:_Beta-like"/>
    <property type="match status" value="1"/>
</dbReference>
<dbReference type="InterPro" id="IPR004045">
    <property type="entry name" value="Glutathione_S-Trfase_N"/>
</dbReference>
<reference evidence="2" key="1">
    <citation type="submission" date="2023-01" db="EMBL/GenBank/DDBJ databases">
        <title>Psychroserpens sp. MSW6 and Marinomonas sp. RSW2, isolated from seawater.</title>
        <authorList>
            <person name="Kristyanto S."/>
            <person name="Jung J."/>
            <person name="Kim J.M."/>
            <person name="Jeon C.O."/>
        </authorList>
    </citation>
    <scope>NUCLEOTIDE SEQUENCE</scope>
    <source>
        <strain evidence="2">RSW2</strain>
    </source>
</reference>
<dbReference type="PANTHER" id="PTHR44051:SF21">
    <property type="entry name" value="GLUTATHIONE S-TRANSFERASE FAMILY PROTEIN"/>
    <property type="match status" value="1"/>
</dbReference>
<accession>A0ABT5WKX5</accession>
<protein>
    <submittedName>
        <fullName evidence="2">Glutathione S-transferase family protein</fullName>
    </submittedName>
</protein>
<dbReference type="InterPro" id="IPR036282">
    <property type="entry name" value="Glutathione-S-Trfase_C_sf"/>
</dbReference>
<dbReference type="PROSITE" id="PS50404">
    <property type="entry name" value="GST_NTER"/>
    <property type="match status" value="1"/>
</dbReference>
<dbReference type="InterPro" id="IPR036249">
    <property type="entry name" value="Thioredoxin-like_sf"/>
</dbReference>